<keyword evidence="2" id="KW-0805">Transcription regulation</keyword>
<evidence type="ECO:0000313" key="7">
    <source>
        <dbReference type="Proteomes" id="UP001612741"/>
    </source>
</evidence>
<evidence type="ECO:0000256" key="2">
    <source>
        <dbReference type="ARBA" id="ARBA00023015"/>
    </source>
</evidence>
<gene>
    <name evidence="6" type="ORF">ACIBG2_35585</name>
</gene>
<evidence type="ECO:0000256" key="4">
    <source>
        <dbReference type="ARBA" id="ARBA00023163"/>
    </source>
</evidence>
<evidence type="ECO:0000313" key="6">
    <source>
        <dbReference type="EMBL" id="MFI6502747.1"/>
    </source>
</evidence>
<comment type="caution">
    <text evidence="6">The sequence shown here is derived from an EMBL/GenBank/DDBJ whole genome shotgun (WGS) entry which is preliminary data.</text>
</comment>
<keyword evidence="7" id="KW-1185">Reference proteome</keyword>
<dbReference type="PROSITE" id="PS50937">
    <property type="entry name" value="HTH_MERR_2"/>
    <property type="match status" value="1"/>
</dbReference>
<dbReference type="Gene3D" id="1.10.1660.10">
    <property type="match status" value="1"/>
</dbReference>
<dbReference type="PRINTS" id="PR00040">
    <property type="entry name" value="HTHMERR"/>
</dbReference>
<keyword evidence="1" id="KW-0678">Repressor</keyword>
<dbReference type="SMART" id="SM00422">
    <property type="entry name" value="HTH_MERR"/>
    <property type="match status" value="1"/>
</dbReference>
<dbReference type="EMBL" id="JBITGY010000010">
    <property type="protein sequence ID" value="MFI6502747.1"/>
    <property type="molecule type" value="Genomic_DNA"/>
</dbReference>
<dbReference type="InterPro" id="IPR009061">
    <property type="entry name" value="DNA-bd_dom_put_sf"/>
</dbReference>
<organism evidence="6 7">
    <name type="scientific">Nonomuraea typhae</name>
    <dbReference type="NCBI Taxonomy" id="2603600"/>
    <lineage>
        <taxon>Bacteria</taxon>
        <taxon>Bacillati</taxon>
        <taxon>Actinomycetota</taxon>
        <taxon>Actinomycetes</taxon>
        <taxon>Streptosporangiales</taxon>
        <taxon>Streptosporangiaceae</taxon>
        <taxon>Nonomuraea</taxon>
    </lineage>
</organism>
<proteinExistence type="predicted"/>
<dbReference type="PROSITE" id="PS00552">
    <property type="entry name" value="HTH_MERR_1"/>
    <property type="match status" value="1"/>
</dbReference>
<dbReference type="PANTHER" id="PTHR30204">
    <property type="entry name" value="REDOX-CYCLING DRUG-SENSING TRANSCRIPTIONAL ACTIVATOR SOXR"/>
    <property type="match status" value="1"/>
</dbReference>
<dbReference type="InterPro" id="IPR047057">
    <property type="entry name" value="MerR_fam"/>
</dbReference>
<sequence length="133" mass="14366">MRIGQVAREAGVSVDTVRFYERRGLLPVAERRESGYRVFGPEAAGRIRMVKVMQDLGFTLDEAAEALAAHDSGGATCESERWRLEAVVARLDARIGELVKARGAAVQAVEDCHAGRCRLRLAGLSPDGASVQT</sequence>
<dbReference type="PANTHER" id="PTHR30204:SF69">
    <property type="entry name" value="MERR-FAMILY TRANSCRIPTIONAL REGULATOR"/>
    <property type="match status" value="1"/>
</dbReference>
<keyword evidence="3" id="KW-0238">DNA-binding</keyword>
<dbReference type="InterPro" id="IPR000551">
    <property type="entry name" value="MerR-type_HTH_dom"/>
</dbReference>
<evidence type="ECO:0000256" key="1">
    <source>
        <dbReference type="ARBA" id="ARBA00022491"/>
    </source>
</evidence>
<evidence type="ECO:0000259" key="5">
    <source>
        <dbReference type="PROSITE" id="PS50937"/>
    </source>
</evidence>
<evidence type="ECO:0000256" key="3">
    <source>
        <dbReference type="ARBA" id="ARBA00023125"/>
    </source>
</evidence>
<reference evidence="6 7" key="1">
    <citation type="submission" date="2024-10" db="EMBL/GenBank/DDBJ databases">
        <title>The Natural Products Discovery Center: Release of the First 8490 Sequenced Strains for Exploring Actinobacteria Biosynthetic Diversity.</title>
        <authorList>
            <person name="Kalkreuter E."/>
            <person name="Kautsar S.A."/>
            <person name="Yang D."/>
            <person name="Bader C.D."/>
            <person name="Teijaro C.N."/>
            <person name="Fluegel L."/>
            <person name="Davis C.M."/>
            <person name="Simpson J.R."/>
            <person name="Lauterbach L."/>
            <person name="Steele A.D."/>
            <person name="Gui C."/>
            <person name="Meng S."/>
            <person name="Li G."/>
            <person name="Viehrig K."/>
            <person name="Ye F."/>
            <person name="Su P."/>
            <person name="Kiefer A.F."/>
            <person name="Nichols A."/>
            <person name="Cepeda A.J."/>
            <person name="Yan W."/>
            <person name="Fan B."/>
            <person name="Jiang Y."/>
            <person name="Adhikari A."/>
            <person name="Zheng C.-J."/>
            <person name="Schuster L."/>
            <person name="Cowan T.M."/>
            <person name="Smanski M.J."/>
            <person name="Chevrette M.G."/>
            <person name="De Carvalho L.P.S."/>
            <person name="Shen B."/>
        </authorList>
    </citation>
    <scope>NUCLEOTIDE SEQUENCE [LARGE SCALE GENOMIC DNA]</scope>
    <source>
        <strain evidence="6 7">NPDC050545</strain>
    </source>
</reference>
<protein>
    <submittedName>
        <fullName evidence="6">MerR family transcriptional regulator</fullName>
    </submittedName>
</protein>
<feature type="domain" description="HTH merR-type" evidence="5">
    <location>
        <begin position="1"/>
        <end position="69"/>
    </location>
</feature>
<dbReference type="RefSeq" id="WP_397088249.1">
    <property type="nucleotide sequence ID" value="NZ_JBITGY010000010.1"/>
</dbReference>
<name>A0ABW7Z3I5_9ACTN</name>
<dbReference type="SUPFAM" id="SSF46955">
    <property type="entry name" value="Putative DNA-binding domain"/>
    <property type="match status" value="1"/>
</dbReference>
<accession>A0ABW7Z3I5</accession>
<dbReference type="Proteomes" id="UP001612741">
    <property type="component" value="Unassembled WGS sequence"/>
</dbReference>
<keyword evidence="4" id="KW-0804">Transcription</keyword>
<dbReference type="Pfam" id="PF13411">
    <property type="entry name" value="MerR_1"/>
    <property type="match status" value="1"/>
</dbReference>